<dbReference type="Gene3D" id="1.10.490.110">
    <property type="entry name" value="Uncharacterized conserved protein DUF2267"/>
    <property type="match status" value="1"/>
</dbReference>
<keyword evidence="2" id="KW-1185">Reference proteome</keyword>
<evidence type="ECO:0000313" key="1">
    <source>
        <dbReference type="EMBL" id="WZB86344.1"/>
    </source>
</evidence>
<name>A0ABZ2ULW3_9CYAN</name>
<gene>
    <name evidence="1" type="ORF">WJM97_13120</name>
</gene>
<protein>
    <submittedName>
        <fullName evidence="1">DUF2267 domain-containing protein</fullName>
    </submittedName>
</protein>
<proteinExistence type="predicted"/>
<dbReference type="Pfam" id="PF10025">
    <property type="entry name" value="DUF2267"/>
    <property type="match status" value="1"/>
</dbReference>
<dbReference type="InterPro" id="IPR018727">
    <property type="entry name" value="DUF2267"/>
</dbReference>
<dbReference type="InterPro" id="IPR038282">
    <property type="entry name" value="DUF2267_sf"/>
</dbReference>
<organism evidence="1 2">
    <name type="scientific">Okeanomitos corallinicola TIOX110</name>
    <dbReference type="NCBI Taxonomy" id="3133117"/>
    <lineage>
        <taxon>Bacteria</taxon>
        <taxon>Bacillati</taxon>
        <taxon>Cyanobacteriota</taxon>
        <taxon>Cyanophyceae</taxon>
        <taxon>Nostocales</taxon>
        <taxon>Aphanizomenonaceae</taxon>
        <taxon>Okeanomitos</taxon>
    </lineage>
</organism>
<dbReference type="RefSeq" id="WP_353929258.1">
    <property type="nucleotide sequence ID" value="NZ_CP150886.1"/>
</dbReference>
<sequence>MTMTGLDTFDATIQKTIPWINELEKELKWENKHQVFQGLRATLHTLRDRLTVEEAAHLGAQLPILLRGFYYENWRPGAKPTKDKTKAEFLQHIDHYFRNVNADIDAETLVRAVFKVMSQRVSPGEIADVLQMMPSALKELWPETVRT</sequence>
<reference evidence="1 2" key="1">
    <citation type="submission" date="2024-04" db="EMBL/GenBank/DDBJ databases">
        <title>Okeanomitos corallinicola gen. &amp; sp. nov. (Nostocales, Cyanobacteria), a new toxic marine heterocyst-forming cyanobacterium from a coral reef.</title>
        <authorList>
            <person name="Li H."/>
            <person name="Li R."/>
            <person name="Kang J."/>
            <person name="Hii K.S."/>
            <person name="Mohamed H.F."/>
            <person name="Xu X."/>
            <person name="Luo Z."/>
        </authorList>
    </citation>
    <scope>NUCLEOTIDE SEQUENCE [LARGE SCALE GENOMIC DNA]</scope>
    <source>
        <strain evidence="1 2">TIOX110</strain>
    </source>
</reference>
<dbReference type="EMBL" id="CP150886">
    <property type="protein sequence ID" value="WZB86344.1"/>
    <property type="molecule type" value="Genomic_DNA"/>
</dbReference>
<evidence type="ECO:0000313" key="2">
    <source>
        <dbReference type="Proteomes" id="UP001483337"/>
    </source>
</evidence>
<accession>A0ABZ2ULW3</accession>
<dbReference type="Proteomes" id="UP001483337">
    <property type="component" value="Chromosome"/>
</dbReference>